<dbReference type="EMBL" id="JAOVZR010000001">
    <property type="protein sequence ID" value="MCY0149072.1"/>
    <property type="molecule type" value="Genomic_DNA"/>
</dbReference>
<dbReference type="Proteomes" id="UP001073227">
    <property type="component" value="Unassembled WGS sequence"/>
</dbReference>
<keyword evidence="3" id="KW-1185">Reference proteome</keyword>
<sequence length="155" mass="16626">MSSYLVFARPGTAVPDEGSVVLNDSFAPLAFAFPVFWLLFNRLWLEALSAILILGVALLMVASASFYWPGVVLGLAVSLITGLEGRNWRASALLRRGWRFADLVEAGDAETAFDIHTARAGAAPEQSRRLRPALQAGRMEAGANGAIGLVPVERT</sequence>
<organism evidence="2 3">
    <name type="scientific">Hoeflea algicola</name>
    <dbReference type="NCBI Taxonomy" id="2983763"/>
    <lineage>
        <taxon>Bacteria</taxon>
        <taxon>Pseudomonadati</taxon>
        <taxon>Pseudomonadota</taxon>
        <taxon>Alphaproteobacteria</taxon>
        <taxon>Hyphomicrobiales</taxon>
        <taxon>Rhizobiaceae</taxon>
        <taxon>Hoeflea</taxon>
    </lineage>
</organism>
<dbReference type="RefSeq" id="WP_267654584.1">
    <property type="nucleotide sequence ID" value="NZ_JAOVZR010000001.1"/>
</dbReference>
<dbReference type="InterPro" id="IPR024399">
    <property type="entry name" value="DUF2628"/>
</dbReference>
<feature type="transmembrane region" description="Helical" evidence="1">
    <location>
        <begin position="20"/>
        <end position="40"/>
    </location>
</feature>
<evidence type="ECO:0000313" key="2">
    <source>
        <dbReference type="EMBL" id="MCY0149072.1"/>
    </source>
</evidence>
<evidence type="ECO:0000313" key="3">
    <source>
        <dbReference type="Proteomes" id="UP001073227"/>
    </source>
</evidence>
<protein>
    <submittedName>
        <fullName evidence="2">DUF2628 domain-containing protein</fullName>
    </submittedName>
</protein>
<name>A0ABT3ZBD4_9HYPH</name>
<comment type="caution">
    <text evidence="2">The sequence shown here is derived from an EMBL/GenBank/DDBJ whole genome shotgun (WGS) entry which is preliminary data.</text>
</comment>
<gene>
    <name evidence="2" type="ORF">OEG84_15500</name>
</gene>
<evidence type="ECO:0000256" key="1">
    <source>
        <dbReference type="SAM" id="Phobius"/>
    </source>
</evidence>
<feature type="transmembrane region" description="Helical" evidence="1">
    <location>
        <begin position="47"/>
        <end position="68"/>
    </location>
</feature>
<keyword evidence="1" id="KW-1133">Transmembrane helix</keyword>
<reference evidence="2" key="1">
    <citation type="submission" date="2022-10" db="EMBL/GenBank/DDBJ databases">
        <title>Hoeflea sp. G2-23, isolated from marine algae.</title>
        <authorList>
            <person name="Kristyanto S."/>
            <person name="Kim J.M."/>
            <person name="Jeon C.O."/>
        </authorList>
    </citation>
    <scope>NUCLEOTIDE SEQUENCE</scope>
    <source>
        <strain evidence="2">G2-23</strain>
    </source>
</reference>
<dbReference type="Pfam" id="PF10947">
    <property type="entry name" value="DUF2628"/>
    <property type="match status" value="1"/>
</dbReference>
<keyword evidence="1" id="KW-0472">Membrane</keyword>
<accession>A0ABT3ZBD4</accession>
<proteinExistence type="predicted"/>
<keyword evidence="1" id="KW-0812">Transmembrane</keyword>